<dbReference type="PROSITE" id="PS51257">
    <property type="entry name" value="PROKAR_LIPOPROTEIN"/>
    <property type="match status" value="1"/>
</dbReference>
<dbReference type="InterPro" id="IPR039424">
    <property type="entry name" value="SBP_5"/>
</dbReference>
<keyword evidence="4" id="KW-0732">Signal</keyword>
<evidence type="ECO:0000313" key="7">
    <source>
        <dbReference type="EMBL" id="TXC64730.1"/>
    </source>
</evidence>
<feature type="domain" description="Solute-binding protein family 5" evidence="6">
    <location>
        <begin position="71"/>
        <end position="378"/>
    </location>
</feature>
<evidence type="ECO:0000256" key="3">
    <source>
        <dbReference type="ARBA" id="ARBA00022448"/>
    </source>
</evidence>
<evidence type="ECO:0000313" key="8">
    <source>
        <dbReference type="Proteomes" id="UP000321249"/>
    </source>
</evidence>
<organism evidence="7 8">
    <name type="scientific">Allosphingosinicella ginsenosidimutans</name>
    <dbReference type="NCBI Taxonomy" id="1176539"/>
    <lineage>
        <taxon>Bacteria</taxon>
        <taxon>Pseudomonadati</taxon>
        <taxon>Pseudomonadota</taxon>
        <taxon>Alphaproteobacteria</taxon>
        <taxon>Sphingomonadales</taxon>
        <taxon>Sphingomonadaceae</taxon>
        <taxon>Allosphingosinicella</taxon>
    </lineage>
</organism>
<dbReference type="PANTHER" id="PTHR30290">
    <property type="entry name" value="PERIPLASMIC BINDING COMPONENT OF ABC TRANSPORTER"/>
    <property type="match status" value="1"/>
</dbReference>
<accession>A0A5C6TX63</accession>
<dbReference type="GO" id="GO:1904680">
    <property type="term" value="F:peptide transmembrane transporter activity"/>
    <property type="evidence" value="ECO:0007669"/>
    <property type="project" value="TreeGrafter"/>
</dbReference>
<comment type="subcellular location">
    <subcellularLocation>
        <location evidence="1">Periplasm</location>
    </subcellularLocation>
</comment>
<evidence type="ECO:0000256" key="5">
    <source>
        <dbReference type="SAM" id="MobiDB-lite"/>
    </source>
</evidence>
<keyword evidence="3" id="KW-0813">Transport</keyword>
<dbReference type="Gene3D" id="3.10.105.10">
    <property type="entry name" value="Dipeptide-binding Protein, Domain 3"/>
    <property type="match status" value="1"/>
</dbReference>
<feature type="compositionally biased region" description="Acidic residues" evidence="5">
    <location>
        <begin position="192"/>
        <end position="202"/>
    </location>
</feature>
<comment type="caution">
    <text evidence="7">The sequence shown here is derived from an EMBL/GenBank/DDBJ whole genome shotgun (WGS) entry which is preliminary data.</text>
</comment>
<dbReference type="Proteomes" id="UP000321249">
    <property type="component" value="Unassembled WGS sequence"/>
</dbReference>
<evidence type="ECO:0000256" key="1">
    <source>
        <dbReference type="ARBA" id="ARBA00004418"/>
    </source>
</evidence>
<proteinExistence type="inferred from homology"/>
<dbReference type="GO" id="GO:0015833">
    <property type="term" value="P:peptide transport"/>
    <property type="evidence" value="ECO:0007669"/>
    <property type="project" value="TreeGrafter"/>
</dbReference>
<dbReference type="OrthoDB" id="9803988at2"/>
<dbReference type="AlphaFoldDB" id="A0A5C6TX63"/>
<dbReference type="PANTHER" id="PTHR30290:SF10">
    <property type="entry name" value="PERIPLASMIC OLIGOPEPTIDE-BINDING PROTEIN-RELATED"/>
    <property type="match status" value="1"/>
</dbReference>
<protein>
    <submittedName>
        <fullName evidence="7">ABC transporter substrate-binding protein</fullName>
    </submittedName>
</protein>
<dbReference type="InterPro" id="IPR000914">
    <property type="entry name" value="SBP_5_dom"/>
</dbReference>
<dbReference type="EMBL" id="VOQQ01000001">
    <property type="protein sequence ID" value="TXC64730.1"/>
    <property type="molecule type" value="Genomic_DNA"/>
</dbReference>
<dbReference type="SUPFAM" id="SSF53850">
    <property type="entry name" value="Periplasmic binding protein-like II"/>
    <property type="match status" value="1"/>
</dbReference>
<feature type="region of interest" description="Disordered" evidence="5">
    <location>
        <begin position="190"/>
        <end position="213"/>
    </location>
</feature>
<dbReference type="RefSeq" id="WP_147044153.1">
    <property type="nucleotide sequence ID" value="NZ_BAABIR010000001.1"/>
</dbReference>
<keyword evidence="8" id="KW-1185">Reference proteome</keyword>
<evidence type="ECO:0000256" key="4">
    <source>
        <dbReference type="ARBA" id="ARBA00022729"/>
    </source>
</evidence>
<name>A0A5C6TX63_9SPHN</name>
<comment type="similarity">
    <text evidence="2">Belongs to the bacterial solute-binding protein 5 family.</text>
</comment>
<reference evidence="7 8" key="1">
    <citation type="journal article" date="2015" name="J. Microbiol.">
        <title>Sphingosinicella ginsenosidimutans sp. nov., with ginsenoside converting activity.</title>
        <authorList>
            <person name="Kim J.K."/>
            <person name="Kang M.S."/>
            <person name="Park S.C."/>
            <person name="Kim K.M."/>
            <person name="Choi K."/>
            <person name="Yoon M.H."/>
            <person name="Im W.T."/>
        </authorList>
    </citation>
    <scope>NUCLEOTIDE SEQUENCE [LARGE SCALE GENOMIC DNA]</scope>
    <source>
        <strain evidence="7 8">BS-11</strain>
    </source>
</reference>
<dbReference type="Gene3D" id="3.40.190.10">
    <property type="entry name" value="Periplasmic binding protein-like II"/>
    <property type="match status" value="1"/>
</dbReference>
<sequence length="489" mass="50918">MLGRRILCAALIAAIALTGGCGGADRGPIRISAIGSPPHLLNPNLRPLDPPAAMLAEASAQGLVRFDAAGEIEPALAQSWIVSDDGLRYTFRLRRATWVDGGARVTAAQVVARLKASLSRASRNPLKPVLGAIDDIVAMTDEVLEISLKGPRPNFLQLLAQPEMSVALGDRGTGPYRVVGDDAAGVRLAIPADDDRDDEDGPEAGPRRAPVQLRGESAAQAIARFRAGRADLVTGGTIGDLPFARTADLPSNRLVLDPAQGLLALAFLKAEGPLGDPAIRRALAMAVDRDSIAAEALLAGFAGRAALIGPGIDEVPTPAQPDWASQPIGQRRQAARTAIAALPAPMRLRVAMPGGPGYRLIFAHLRRDWAAIGVQATVVAPGADADLALIDAVAPSIAAPWYLRRFSCDASAVCEATADAALADARAAPDAAARQIALAKADQILSAITAYIVIGAPLRWSLVAPRLNGFRPNPFARHPIDTLIAAEGP</sequence>
<evidence type="ECO:0000259" key="6">
    <source>
        <dbReference type="Pfam" id="PF00496"/>
    </source>
</evidence>
<evidence type="ECO:0000256" key="2">
    <source>
        <dbReference type="ARBA" id="ARBA00005695"/>
    </source>
</evidence>
<gene>
    <name evidence="7" type="ORF">FRZ32_14390</name>
</gene>
<dbReference type="Pfam" id="PF00496">
    <property type="entry name" value="SBP_bac_5"/>
    <property type="match status" value="1"/>
</dbReference>
<dbReference type="GO" id="GO:0030313">
    <property type="term" value="C:cell envelope"/>
    <property type="evidence" value="ECO:0007669"/>
    <property type="project" value="UniProtKB-SubCell"/>
</dbReference>